<organism evidence="1 2">
    <name type="scientific">Brassica cretica</name>
    <name type="common">Mustard</name>
    <dbReference type="NCBI Taxonomy" id="69181"/>
    <lineage>
        <taxon>Eukaryota</taxon>
        <taxon>Viridiplantae</taxon>
        <taxon>Streptophyta</taxon>
        <taxon>Embryophyta</taxon>
        <taxon>Tracheophyta</taxon>
        <taxon>Spermatophyta</taxon>
        <taxon>Magnoliopsida</taxon>
        <taxon>eudicotyledons</taxon>
        <taxon>Gunneridae</taxon>
        <taxon>Pentapetalae</taxon>
        <taxon>rosids</taxon>
        <taxon>malvids</taxon>
        <taxon>Brassicales</taxon>
        <taxon>Brassicaceae</taxon>
        <taxon>Brassiceae</taxon>
        <taxon>Brassica</taxon>
    </lineage>
</organism>
<name>A0A8S9S0N4_BRACR</name>
<gene>
    <name evidence="1" type="ORF">F2Q69_00028512</name>
</gene>
<evidence type="ECO:0000313" key="2">
    <source>
        <dbReference type="Proteomes" id="UP000712600"/>
    </source>
</evidence>
<dbReference type="EMBL" id="QGKX02000088">
    <property type="protein sequence ID" value="KAF3586620.1"/>
    <property type="molecule type" value="Genomic_DNA"/>
</dbReference>
<dbReference type="AlphaFoldDB" id="A0A8S9S0N4"/>
<dbReference type="Proteomes" id="UP000712600">
    <property type="component" value="Unassembled WGS sequence"/>
</dbReference>
<proteinExistence type="predicted"/>
<reference evidence="1" key="1">
    <citation type="submission" date="2019-12" db="EMBL/GenBank/DDBJ databases">
        <title>Genome sequencing and annotation of Brassica cretica.</title>
        <authorList>
            <person name="Studholme D.J."/>
            <person name="Sarris P."/>
        </authorList>
    </citation>
    <scope>NUCLEOTIDE SEQUENCE</scope>
    <source>
        <strain evidence="1">PFS-109/04</strain>
        <tissue evidence="1">Leaf</tissue>
    </source>
</reference>
<accession>A0A8S9S0N4</accession>
<evidence type="ECO:0000313" key="1">
    <source>
        <dbReference type="EMBL" id="KAF3586620.1"/>
    </source>
</evidence>
<comment type="caution">
    <text evidence="1">The sequence shown here is derived from an EMBL/GenBank/DDBJ whole genome shotgun (WGS) entry which is preliminary data.</text>
</comment>
<protein>
    <submittedName>
        <fullName evidence="1">Uncharacterized protein</fullName>
    </submittedName>
</protein>
<sequence>MNLCSEIWLTLRSFTPNYRPDAPPPPFKCSCSGASFCQLLHDTERFQFINSIGKGPLGAHVKHVIEILLEAKHGDNYPAGAAAVDLNVAYRMSWRICSTDSKENIVYPNNFKPQNELLKIGLKPVMNTTQRRAAA</sequence>